<dbReference type="EMBL" id="CP041253">
    <property type="protein sequence ID" value="QDH80489.1"/>
    <property type="molecule type" value="Genomic_DNA"/>
</dbReference>
<feature type="chain" id="PRO_5022100826" evidence="1">
    <location>
        <begin position="24"/>
        <end position="182"/>
    </location>
</feature>
<dbReference type="OrthoDB" id="118896at2"/>
<evidence type="ECO:0000256" key="1">
    <source>
        <dbReference type="SAM" id="SignalP"/>
    </source>
</evidence>
<evidence type="ECO:0000313" key="3">
    <source>
        <dbReference type="EMBL" id="QDH80489.1"/>
    </source>
</evidence>
<evidence type="ECO:0000313" key="4">
    <source>
        <dbReference type="Proteomes" id="UP000316614"/>
    </source>
</evidence>
<evidence type="ECO:0000259" key="2">
    <source>
        <dbReference type="Pfam" id="PF13590"/>
    </source>
</evidence>
<dbReference type="AlphaFoldDB" id="A0A514CKZ1"/>
<dbReference type="Gene3D" id="3.30.160.670">
    <property type="match status" value="1"/>
</dbReference>
<gene>
    <name evidence="3" type="ORF">FKX85_16140</name>
</gene>
<dbReference type="PROSITE" id="PS51257">
    <property type="entry name" value="PROKAR_LIPOPROTEIN"/>
    <property type="match status" value="1"/>
</dbReference>
<sequence>MIRTKIYAFAALLSVLAVSYACTAGKVIDTNQAENFKLENYKSFDFYKTDLEIDKMPEYTQRVDWIKEAIKENLESRGVNQETENPEMLVNIGVFIEEKVQTRETDLISDPPMYIGQRNYHWEVQEIPVGTYNEGTFTLDFVDRATNEMVWQGVGKSIITKKDEAAKKDIKNATQKLFTKIE</sequence>
<accession>A0A514CKZ1</accession>
<name>A0A514CKZ1_9BACT</name>
<keyword evidence="4" id="KW-1185">Reference proteome</keyword>
<feature type="signal peptide" evidence="1">
    <location>
        <begin position="1"/>
        <end position="23"/>
    </location>
</feature>
<reference evidence="3 4" key="1">
    <citation type="submission" date="2019-06" db="EMBL/GenBank/DDBJ databases">
        <title>Echinicola alkalisoli sp. nov. isolated from saline soil.</title>
        <authorList>
            <person name="Sun J.-Q."/>
            <person name="Xu L."/>
        </authorList>
    </citation>
    <scope>NUCLEOTIDE SEQUENCE [LARGE SCALE GENOMIC DNA]</scope>
    <source>
        <strain evidence="3 4">LN3S3</strain>
    </source>
</reference>
<dbReference type="RefSeq" id="WP_141615722.1">
    <property type="nucleotide sequence ID" value="NZ_CP041253.1"/>
</dbReference>
<protein>
    <submittedName>
        <fullName evidence="3">DUF4136 domain-containing protein</fullName>
    </submittedName>
</protein>
<dbReference type="KEGG" id="echi:FKX85_16140"/>
<dbReference type="InterPro" id="IPR025411">
    <property type="entry name" value="DUF4136"/>
</dbReference>
<keyword evidence="1" id="KW-0732">Signal</keyword>
<feature type="domain" description="DUF4136" evidence="2">
    <location>
        <begin position="30"/>
        <end position="180"/>
    </location>
</feature>
<dbReference type="Proteomes" id="UP000316614">
    <property type="component" value="Chromosome"/>
</dbReference>
<dbReference type="Pfam" id="PF13590">
    <property type="entry name" value="DUF4136"/>
    <property type="match status" value="1"/>
</dbReference>
<proteinExistence type="predicted"/>
<organism evidence="3 4">
    <name type="scientific">Echinicola soli</name>
    <dbReference type="NCBI Taxonomy" id="2591634"/>
    <lineage>
        <taxon>Bacteria</taxon>
        <taxon>Pseudomonadati</taxon>
        <taxon>Bacteroidota</taxon>
        <taxon>Cytophagia</taxon>
        <taxon>Cytophagales</taxon>
        <taxon>Cyclobacteriaceae</taxon>
        <taxon>Echinicola</taxon>
    </lineage>
</organism>